<evidence type="ECO:0000313" key="2">
    <source>
        <dbReference type="Proteomes" id="UP001215598"/>
    </source>
</evidence>
<organism evidence="1 2">
    <name type="scientific">Mycena metata</name>
    <dbReference type="NCBI Taxonomy" id="1033252"/>
    <lineage>
        <taxon>Eukaryota</taxon>
        <taxon>Fungi</taxon>
        <taxon>Dikarya</taxon>
        <taxon>Basidiomycota</taxon>
        <taxon>Agaricomycotina</taxon>
        <taxon>Agaricomycetes</taxon>
        <taxon>Agaricomycetidae</taxon>
        <taxon>Agaricales</taxon>
        <taxon>Marasmiineae</taxon>
        <taxon>Mycenaceae</taxon>
        <taxon>Mycena</taxon>
    </lineage>
</organism>
<keyword evidence="2" id="KW-1185">Reference proteome</keyword>
<gene>
    <name evidence="1" type="ORF">B0H16DRAFT_1307016</name>
</gene>
<sequence length="109" mass="12014">VSQGFPDTATFLTDAERTSVIRRLQSDGQFSAAGEKYEIHLEESVSLKDVDWNDNLYGRLHGERILNSCGELCLPGAPFPAALCILPFLAIHYQPGLSLVSSHIHAQFN</sequence>
<evidence type="ECO:0000313" key="1">
    <source>
        <dbReference type="EMBL" id="KAJ7770067.1"/>
    </source>
</evidence>
<protein>
    <submittedName>
        <fullName evidence="1">Uncharacterized protein</fullName>
    </submittedName>
</protein>
<reference evidence="1" key="1">
    <citation type="submission" date="2023-03" db="EMBL/GenBank/DDBJ databases">
        <title>Massive genome expansion in bonnet fungi (Mycena s.s.) driven by repeated elements and novel gene families across ecological guilds.</title>
        <authorList>
            <consortium name="Lawrence Berkeley National Laboratory"/>
            <person name="Harder C.B."/>
            <person name="Miyauchi S."/>
            <person name="Viragh M."/>
            <person name="Kuo A."/>
            <person name="Thoen E."/>
            <person name="Andreopoulos B."/>
            <person name="Lu D."/>
            <person name="Skrede I."/>
            <person name="Drula E."/>
            <person name="Henrissat B."/>
            <person name="Morin E."/>
            <person name="Kohler A."/>
            <person name="Barry K."/>
            <person name="LaButti K."/>
            <person name="Morin E."/>
            <person name="Salamov A."/>
            <person name="Lipzen A."/>
            <person name="Mereny Z."/>
            <person name="Hegedus B."/>
            <person name="Baldrian P."/>
            <person name="Stursova M."/>
            <person name="Weitz H."/>
            <person name="Taylor A."/>
            <person name="Grigoriev I.V."/>
            <person name="Nagy L.G."/>
            <person name="Martin F."/>
            <person name="Kauserud H."/>
        </authorList>
    </citation>
    <scope>NUCLEOTIDE SEQUENCE</scope>
    <source>
        <strain evidence="1">CBHHK182m</strain>
    </source>
</reference>
<name>A0AAD7JTC9_9AGAR</name>
<accession>A0AAD7JTC9</accession>
<proteinExistence type="predicted"/>
<comment type="caution">
    <text evidence="1">The sequence shown here is derived from an EMBL/GenBank/DDBJ whole genome shotgun (WGS) entry which is preliminary data.</text>
</comment>
<dbReference type="EMBL" id="JARKIB010000017">
    <property type="protein sequence ID" value="KAJ7770067.1"/>
    <property type="molecule type" value="Genomic_DNA"/>
</dbReference>
<dbReference type="Proteomes" id="UP001215598">
    <property type="component" value="Unassembled WGS sequence"/>
</dbReference>
<dbReference type="AlphaFoldDB" id="A0AAD7JTC9"/>
<feature type="non-terminal residue" evidence="1">
    <location>
        <position position="1"/>
    </location>
</feature>